<keyword evidence="2" id="KW-1185">Reference proteome</keyword>
<evidence type="ECO:0000313" key="2">
    <source>
        <dbReference type="Proteomes" id="UP000324222"/>
    </source>
</evidence>
<accession>A0A5B7CXV7</accession>
<comment type="caution">
    <text evidence="1">The sequence shown here is derived from an EMBL/GenBank/DDBJ whole genome shotgun (WGS) entry which is preliminary data.</text>
</comment>
<protein>
    <submittedName>
        <fullName evidence="1">Uncharacterized protein</fullName>
    </submittedName>
</protein>
<dbReference type="EMBL" id="VSRR010000264">
    <property type="protein sequence ID" value="MPC13196.1"/>
    <property type="molecule type" value="Genomic_DNA"/>
</dbReference>
<sequence>MRAKRQLGRLGTAIPRRESGKITKRKVCGDKLSLLSWKGGVGGDDACDLWRVKWVLMWCSWSLFLHPFLHGSFRHFPQCDSLSEILIRPDPKIEQRDGTVERRSVSIHNNRRNE</sequence>
<dbReference type="Proteomes" id="UP000324222">
    <property type="component" value="Unassembled WGS sequence"/>
</dbReference>
<name>A0A5B7CXV7_PORTR</name>
<reference evidence="1 2" key="1">
    <citation type="submission" date="2019-05" db="EMBL/GenBank/DDBJ databases">
        <title>Another draft genome of Portunus trituberculatus and its Hox gene families provides insights of decapod evolution.</title>
        <authorList>
            <person name="Jeong J.-H."/>
            <person name="Song I."/>
            <person name="Kim S."/>
            <person name="Choi T."/>
            <person name="Kim D."/>
            <person name="Ryu S."/>
            <person name="Kim W."/>
        </authorList>
    </citation>
    <scope>NUCLEOTIDE SEQUENCE [LARGE SCALE GENOMIC DNA]</scope>
    <source>
        <tissue evidence="1">Muscle</tissue>
    </source>
</reference>
<organism evidence="1 2">
    <name type="scientific">Portunus trituberculatus</name>
    <name type="common">Swimming crab</name>
    <name type="synonym">Neptunus trituberculatus</name>
    <dbReference type="NCBI Taxonomy" id="210409"/>
    <lineage>
        <taxon>Eukaryota</taxon>
        <taxon>Metazoa</taxon>
        <taxon>Ecdysozoa</taxon>
        <taxon>Arthropoda</taxon>
        <taxon>Crustacea</taxon>
        <taxon>Multicrustacea</taxon>
        <taxon>Malacostraca</taxon>
        <taxon>Eumalacostraca</taxon>
        <taxon>Eucarida</taxon>
        <taxon>Decapoda</taxon>
        <taxon>Pleocyemata</taxon>
        <taxon>Brachyura</taxon>
        <taxon>Eubrachyura</taxon>
        <taxon>Portunoidea</taxon>
        <taxon>Portunidae</taxon>
        <taxon>Portuninae</taxon>
        <taxon>Portunus</taxon>
    </lineage>
</organism>
<gene>
    <name evidence="1" type="ORF">E2C01_005918</name>
</gene>
<proteinExistence type="predicted"/>
<dbReference type="AlphaFoldDB" id="A0A5B7CXV7"/>
<evidence type="ECO:0000313" key="1">
    <source>
        <dbReference type="EMBL" id="MPC13196.1"/>
    </source>
</evidence>